<name>A0A178HJD5_9LACT</name>
<evidence type="ECO:0000259" key="3">
    <source>
        <dbReference type="PROSITE" id="PS51677"/>
    </source>
</evidence>
<evidence type="ECO:0000256" key="1">
    <source>
        <dbReference type="ARBA" id="ARBA00022723"/>
    </source>
</evidence>
<dbReference type="GeneID" id="86969987"/>
<dbReference type="Proteomes" id="UP000251923">
    <property type="component" value="Unassembled WGS sequence"/>
</dbReference>
<dbReference type="CDD" id="cd10917">
    <property type="entry name" value="CE4_NodB_like_6s_7s"/>
    <property type="match status" value="1"/>
</dbReference>
<dbReference type="GO" id="GO:0005975">
    <property type="term" value="P:carbohydrate metabolic process"/>
    <property type="evidence" value="ECO:0007669"/>
    <property type="project" value="InterPro"/>
</dbReference>
<dbReference type="EMBL" id="QMHM01000003">
    <property type="protein sequence ID" value="RAV80815.1"/>
    <property type="molecule type" value="Genomic_DNA"/>
</dbReference>
<protein>
    <submittedName>
        <fullName evidence="4">Polysaccharide deacetylase family protein</fullName>
    </submittedName>
</protein>
<organism evidence="4 5">
    <name type="scientific">Aerococcus urinae</name>
    <dbReference type="NCBI Taxonomy" id="1376"/>
    <lineage>
        <taxon>Bacteria</taxon>
        <taxon>Bacillati</taxon>
        <taxon>Bacillota</taxon>
        <taxon>Bacilli</taxon>
        <taxon>Lactobacillales</taxon>
        <taxon>Aerococcaceae</taxon>
        <taxon>Aerococcus</taxon>
    </lineage>
</organism>
<dbReference type="Pfam" id="PF01522">
    <property type="entry name" value="Polysacc_deac_1"/>
    <property type="match status" value="1"/>
</dbReference>
<dbReference type="RefSeq" id="WP_064292238.1">
    <property type="nucleotide sequence ID" value="NZ_JASODG010000003.1"/>
</dbReference>
<dbReference type="GO" id="GO:0016810">
    <property type="term" value="F:hydrolase activity, acting on carbon-nitrogen (but not peptide) bonds"/>
    <property type="evidence" value="ECO:0007669"/>
    <property type="project" value="InterPro"/>
</dbReference>
<dbReference type="Gene3D" id="3.20.20.370">
    <property type="entry name" value="Glycoside hydrolase/deacetylase"/>
    <property type="match status" value="1"/>
</dbReference>
<dbReference type="InterPro" id="IPR050248">
    <property type="entry name" value="Polysacc_deacetylase_ArnD"/>
</dbReference>
<dbReference type="GO" id="GO:0016020">
    <property type="term" value="C:membrane"/>
    <property type="evidence" value="ECO:0007669"/>
    <property type="project" value="TreeGrafter"/>
</dbReference>
<sequence length="450" mass="51005">MKSKSKVLILVLLSIILLTLGLFSYRHHLINKKHQAQNTITMDALFIDDDHAYLNPEIDEDMIQAAKDNANKLAPEKKEKALKEIALVEQKQAAIQAIDQIYQHDDSEAFVVGDKVNPRDILNNSVSLADLKKLAPHFDFSVGDALSDELKIHYKNALEIVQLDDKLQSILNDLPTSFQADQINANLKKFNEISQILEDTAINIEGQPRLKNSLQAITNKTKIYAKSLIQSNPPLKDDVLNQLLNQPLLGQYLTGSSIDHRKLIALTFDDGPSENTGAILDILDQYGIKAMFFQQGNHVKEYPQVSQRILAEGHKLGNHTYDHPYFSNLRDKEVVDEISQGETAIKEATGISPKYIRNPHGAQRKRIARLRPDLTGIYWDIDSEDWKSMDTKQITQRVLSQAHNHAVILHHDTIKATAEAMKKYIPELKKQGYTFVFADQIPEVKNWINN</sequence>
<evidence type="ECO:0000313" key="5">
    <source>
        <dbReference type="Proteomes" id="UP000251923"/>
    </source>
</evidence>
<dbReference type="InterPro" id="IPR002509">
    <property type="entry name" value="NODB_dom"/>
</dbReference>
<keyword evidence="2" id="KW-0378">Hydrolase</keyword>
<dbReference type="AlphaFoldDB" id="A0A178HJD5"/>
<dbReference type="SUPFAM" id="SSF88713">
    <property type="entry name" value="Glycoside hydrolase/deacetylase"/>
    <property type="match status" value="1"/>
</dbReference>
<dbReference type="PANTHER" id="PTHR10587:SF133">
    <property type="entry name" value="CHITIN DEACETYLASE 1-RELATED"/>
    <property type="match status" value="1"/>
</dbReference>
<gene>
    <name evidence="4" type="ORF">DBT54_02170</name>
</gene>
<accession>A0A178HJD5</accession>
<proteinExistence type="predicted"/>
<dbReference type="InterPro" id="IPR011330">
    <property type="entry name" value="Glyco_hydro/deAcase_b/a-brl"/>
</dbReference>
<feature type="domain" description="NodB homology" evidence="3">
    <location>
        <begin position="262"/>
        <end position="436"/>
    </location>
</feature>
<dbReference type="GO" id="GO:0046872">
    <property type="term" value="F:metal ion binding"/>
    <property type="evidence" value="ECO:0007669"/>
    <property type="project" value="UniProtKB-KW"/>
</dbReference>
<evidence type="ECO:0000313" key="4">
    <source>
        <dbReference type="EMBL" id="RAV80815.1"/>
    </source>
</evidence>
<dbReference type="PROSITE" id="PS51677">
    <property type="entry name" value="NODB"/>
    <property type="match status" value="1"/>
</dbReference>
<comment type="caution">
    <text evidence="4">The sequence shown here is derived from an EMBL/GenBank/DDBJ whole genome shotgun (WGS) entry which is preliminary data.</text>
</comment>
<reference evidence="4 5" key="1">
    <citation type="submission" date="2018-04" db="EMBL/GenBank/DDBJ databases">
        <title>Aerococcus urinae genomes.</title>
        <authorList>
            <person name="Hilt E."/>
            <person name="Gilbert N.M."/>
            <person name="Thomas-White K."/>
            <person name="Putonti C."/>
            <person name="Lewis A.L."/>
            <person name="Visck K.L."/>
            <person name="Wolfe A.J."/>
        </authorList>
    </citation>
    <scope>NUCLEOTIDE SEQUENCE [LARGE SCALE GENOMIC DNA]</scope>
    <source>
        <strain evidence="4 5">UMB7480</strain>
    </source>
</reference>
<dbReference type="PANTHER" id="PTHR10587">
    <property type="entry name" value="GLYCOSYL TRANSFERASE-RELATED"/>
    <property type="match status" value="1"/>
</dbReference>
<evidence type="ECO:0000256" key="2">
    <source>
        <dbReference type="ARBA" id="ARBA00022801"/>
    </source>
</evidence>
<keyword evidence="1" id="KW-0479">Metal-binding</keyword>